<protein>
    <submittedName>
        <fullName evidence="2">Uncharacterized protein</fullName>
    </submittedName>
</protein>
<organism evidence="2 3">
    <name type="scientific">Methanothrix harundinacea</name>
    <dbReference type="NCBI Taxonomy" id="301375"/>
    <lineage>
        <taxon>Archaea</taxon>
        <taxon>Methanobacteriati</taxon>
        <taxon>Methanobacteriota</taxon>
        <taxon>Stenosarchaea group</taxon>
        <taxon>Methanomicrobia</taxon>
        <taxon>Methanotrichales</taxon>
        <taxon>Methanotrichaceae</taxon>
        <taxon>Methanothrix</taxon>
    </lineage>
</organism>
<evidence type="ECO:0000313" key="2">
    <source>
        <dbReference type="EMBL" id="KUK96515.1"/>
    </source>
</evidence>
<dbReference type="EMBL" id="LGHB01000012">
    <property type="protein sequence ID" value="KUK96515.1"/>
    <property type="molecule type" value="Genomic_DNA"/>
</dbReference>
<dbReference type="Proteomes" id="UP000053961">
    <property type="component" value="Unassembled WGS sequence"/>
</dbReference>
<dbReference type="PATRIC" id="fig|301375.6.peg.2489"/>
<comment type="caution">
    <text evidence="2">The sequence shown here is derived from an EMBL/GenBank/DDBJ whole genome shotgun (WGS) entry which is preliminary data.</text>
</comment>
<evidence type="ECO:0000313" key="3">
    <source>
        <dbReference type="Proteomes" id="UP000053961"/>
    </source>
</evidence>
<sequence length="256" mass="27952">MKIAIKPCRSVSRGLMMLWGCLLLCLLTCVAASAQEENITGIGGEFYDYAEFSFAVPNDLEEMVVAESLSEGNYSEGRYVAASMLFNESRVWVLLIYPCDPPEGDLDAVGLKSAVEEFNSGYNQTVYSPSPLNISDRTGIAGQFGNQILIAYQPSVQTLSMILMDVNVSEGFLEYFPQSLQIIVNENSSPLWPGYCPGDETVETIETVEPQVAPAAAETPQVEQAVQTGSEVDPEQVEADVAAIKEKMKSTFNIKM</sequence>
<reference evidence="2" key="1">
    <citation type="journal article" date="2015" name="MBio">
        <title>Genome-resolved metagenomic analysis reveals roles for candidate phyla and other microbial community members in biogeochemical transformations in oil reservoirs.</title>
        <authorList>
            <person name="Hu P."/>
            <person name="Tom L."/>
            <person name="Singh A."/>
            <person name="Thomas B.C."/>
            <person name="Baker B.J."/>
            <person name="Piceno Y.M."/>
            <person name="Andersen G.L."/>
            <person name="Banfield J.F."/>
        </authorList>
    </citation>
    <scope>NUCLEOTIDE SEQUENCE [LARGE SCALE GENOMIC DNA]</scope>
    <source>
        <strain evidence="2">56_747</strain>
    </source>
</reference>
<gene>
    <name evidence="1" type="ORF">XD72_0055</name>
    <name evidence="2" type="ORF">XE07_1082</name>
</gene>
<proteinExistence type="predicted"/>
<evidence type="ECO:0000313" key="1">
    <source>
        <dbReference type="EMBL" id="KUK45581.1"/>
    </source>
</evidence>
<dbReference type="AlphaFoldDB" id="A0A101IJP5"/>
<dbReference type="Proteomes" id="UP000057043">
    <property type="component" value="Unassembled WGS sequence"/>
</dbReference>
<dbReference type="EMBL" id="LGFT01000001">
    <property type="protein sequence ID" value="KUK45581.1"/>
    <property type="molecule type" value="Genomic_DNA"/>
</dbReference>
<reference evidence="3 4" key="2">
    <citation type="journal article" date="2015" name="MBio">
        <title>Genome-Resolved Metagenomic Analysis Reveals Roles for Candidate Phyla and Other Microbial Community Members in Biogeochemical Transformations in Oil Reservoirs.</title>
        <authorList>
            <person name="Hu P."/>
            <person name="Tom L."/>
            <person name="Singh A."/>
            <person name="Thomas B.C."/>
            <person name="Baker B.J."/>
            <person name="Piceno Y.M."/>
            <person name="Andersen G.L."/>
            <person name="Banfield J.F."/>
        </authorList>
    </citation>
    <scope>NUCLEOTIDE SEQUENCE [LARGE SCALE GENOMIC DNA]</scope>
    <source>
        <strain evidence="1">57_489</strain>
    </source>
</reference>
<name>A0A101IJP5_9EURY</name>
<evidence type="ECO:0000313" key="4">
    <source>
        <dbReference type="Proteomes" id="UP000057043"/>
    </source>
</evidence>
<accession>A0A101IJP5</accession>